<dbReference type="InterPro" id="IPR011991">
    <property type="entry name" value="ArsR-like_HTH"/>
</dbReference>
<dbReference type="PRINTS" id="PR00037">
    <property type="entry name" value="HTHLACR"/>
</dbReference>
<dbReference type="EMBL" id="DSKL01000203">
    <property type="protein sequence ID" value="HEH82366.1"/>
    <property type="molecule type" value="Genomic_DNA"/>
</dbReference>
<dbReference type="PROSITE" id="PS51000">
    <property type="entry name" value="HTH_DEOR_2"/>
    <property type="match status" value="1"/>
</dbReference>
<dbReference type="InterPro" id="IPR014036">
    <property type="entry name" value="DeoR-like_C"/>
</dbReference>
<dbReference type="InterPro" id="IPR037171">
    <property type="entry name" value="NagB/RpiA_transferase-like"/>
</dbReference>
<evidence type="ECO:0000256" key="2">
    <source>
        <dbReference type="ARBA" id="ARBA00023015"/>
    </source>
</evidence>
<dbReference type="InterPro" id="IPR036388">
    <property type="entry name" value="WH-like_DNA-bd_sf"/>
</dbReference>
<dbReference type="InterPro" id="IPR036390">
    <property type="entry name" value="WH_DNA-bd_sf"/>
</dbReference>
<dbReference type="PANTHER" id="PTHR30363">
    <property type="entry name" value="HTH-TYPE TRANSCRIPTIONAL REGULATOR SRLR-RELATED"/>
    <property type="match status" value="1"/>
</dbReference>
<dbReference type="GO" id="GO:0003700">
    <property type="term" value="F:DNA-binding transcription factor activity"/>
    <property type="evidence" value="ECO:0007669"/>
    <property type="project" value="InterPro"/>
</dbReference>
<dbReference type="AlphaFoldDB" id="A0A7C2FTR3"/>
<organism evidence="6">
    <name type="scientific">Thermus islandicus</name>
    <dbReference type="NCBI Taxonomy" id="540988"/>
    <lineage>
        <taxon>Bacteria</taxon>
        <taxon>Thermotogati</taxon>
        <taxon>Deinococcota</taxon>
        <taxon>Deinococci</taxon>
        <taxon>Thermales</taxon>
        <taxon>Thermaceae</taxon>
        <taxon>Thermus</taxon>
    </lineage>
</organism>
<keyword evidence="1" id="KW-0678">Repressor</keyword>
<dbReference type="Pfam" id="PF00455">
    <property type="entry name" value="DeoRC"/>
    <property type="match status" value="1"/>
</dbReference>
<gene>
    <name evidence="6" type="ORF">ENP73_05110</name>
</gene>
<name>A0A7C2FTR3_9DEIN</name>
<accession>A0A7C2FTR3</accession>
<proteinExistence type="predicted"/>
<dbReference type="SMART" id="SM01134">
    <property type="entry name" value="DeoRC"/>
    <property type="match status" value="1"/>
</dbReference>
<feature type="domain" description="HTH deoR-type" evidence="5">
    <location>
        <begin position="4"/>
        <end position="59"/>
    </location>
</feature>
<dbReference type="InterPro" id="IPR001034">
    <property type="entry name" value="DeoR_HTH"/>
</dbReference>
<comment type="caution">
    <text evidence="6">The sequence shown here is derived from an EMBL/GenBank/DDBJ whole genome shotgun (WGS) entry which is preliminary data.</text>
</comment>
<dbReference type="Gene3D" id="3.40.50.1360">
    <property type="match status" value="1"/>
</dbReference>
<dbReference type="Pfam" id="PF08220">
    <property type="entry name" value="HTH_DeoR"/>
    <property type="match status" value="1"/>
</dbReference>
<protein>
    <submittedName>
        <fullName evidence="6">DeoR/GlpR transcriptional regulator</fullName>
    </submittedName>
</protein>
<reference evidence="6" key="1">
    <citation type="journal article" date="2020" name="mSystems">
        <title>Genome- and Community-Level Interaction Insights into Carbon Utilization and Element Cycling Functions of Hydrothermarchaeota in Hydrothermal Sediment.</title>
        <authorList>
            <person name="Zhou Z."/>
            <person name="Liu Y."/>
            <person name="Xu W."/>
            <person name="Pan J."/>
            <person name="Luo Z.H."/>
            <person name="Li M."/>
        </authorList>
    </citation>
    <scope>NUCLEOTIDE SEQUENCE [LARGE SCALE GENOMIC DNA]</scope>
    <source>
        <strain evidence="6">SpSt-246</strain>
    </source>
</reference>
<keyword evidence="3" id="KW-0238">DNA-binding</keyword>
<dbReference type="InterPro" id="IPR050313">
    <property type="entry name" value="Carb_Metab_HTH_regulators"/>
</dbReference>
<dbReference type="Gene3D" id="1.10.10.10">
    <property type="entry name" value="Winged helix-like DNA-binding domain superfamily/Winged helix DNA-binding domain"/>
    <property type="match status" value="1"/>
</dbReference>
<keyword evidence="2" id="KW-0805">Transcription regulation</keyword>
<dbReference type="PANTHER" id="PTHR30363:SF4">
    <property type="entry name" value="GLYCEROL-3-PHOSPHATE REGULON REPRESSOR"/>
    <property type="match status" value="1"/>
</dbReference>
<dbReference type="SUPFAM" id="SSF100950">
    <property type="entry name" value="NagB/RpiA/CoA transferase-like"/>
    <property type="match status" value="1"/>
</dbReference>
<dbReference type="SMART" id="SM00420">
    <property type="entry name" value="HTH_DEOR"/>
    <property type="match status" value="1"/>
</dbReference>
<dbReference type="CDD" id="cd00090">
    <property type="entry name" value="HTH_ARSR"/>
    <property type="match status" value="1"/>
</dbReference>
<keyword evidence="4" id="KW-0804">Transcription</keyword>
<evidence type="ECO:0000256" key="1">
    <source>
        <dbReference type="ARBA" id="ARBA00022491"/>
    </source>
</evidence>
<dbReference type="PROSITE" id="PS00894">
    <property type="entry name" value="HTH_DEOR_1"/>
    <property type="match status" value="1"/>
</dbReference>
<evidence type="ECO:0000256" key="3">
    <source>
        <dbReference type="ARBA" id="ARBA00023125"/>
    </source>
</evidence>
<evidence type="ECO:0000313" key="6">
    <source>
        <dbReference type="EMBL" id="HEH82366.1"/>
    </source>
</evidence>
<dbReference type="GO" id="GO:0003677">
    <property type="term" value="F:DNA binding"/>
    <property type="evidence" value="ECO:0007669"/>
    <property type="project" value="UniProtKB-KW"/>
</dbReference>
<dbReference type="SUPFAM" id="SSF46785">
    <property type="entry name" value="Winged helix' DNA-binding domain"/>
    <property type="match status" value="1"/>
</dbReference>
<evidence type="ECO:0000256" key="4">
    <source>
        <dbReference type="ARBA" id="ARBA00023163"/>
    </source>
</evidence>
<sequence length="246" mass="26345">MSLASLRRQSLLTLLRRYGGLSTKDLARHLGVSEATVRRDLAALARQGLLLREHGGAMVPEGEPPYALKLGRNREAKEAIARRASALVPDGATVILDSGTTTLALARLLAGRPLRVVALDVPVAQTLAQGETEVLLVGGRVRNGFYSLVGSWAEELLERVRADLFFIGADAFDTEGVTNHTFEEAAVKRKAMAVSHKTILLADGSKWGKRASAFVTFLAALDRVVTDLKDPALEALVEVEVVSGAV</sequence>
<evidence type="ECO:0000259" key="5">
    <source>
        <dbReference type="PROSITE" id="PS51000"/>
    </source>
</evidence>
<dbReference type="InterPro" id="IPR018356">
    <property type="entry name" value="Tscrpt_reg_HTH_DeoR_CS"/>
</dbReference>